<dbReference type="InterPro" id="IPR031728">
    <property type="entry name" value="GlcAase_C"/>
</dbReference>
<dbReference type="PANTHER" id="PTHR42776">
    <property type="entry name" value="SERINE PEPTIDASE S9 FAMILY MEMBER"/>
    <property type="match status" value="1"/>
</dbReference>
<comment type="caution">
    <text evidence="13">The sequence shown here is derived from an EMBL/GenBank/DDBJ whole genome shotgun (WGS) entry which is preliminary data.</text>
</comment>
<sequence>MTELIASFIMSMYTQLAEIPSPTGAQFLSPADDQHPEKPTTIQVTYSVRDHVKNVKRTMSKTIFVPAATDTITPDPVPGLLLNTDVIAQVVSPSGAKRAVWRKSEKDRFVELWEGEALVRQWLVTDVHGDVYTDEYFSSFYFSHSESSLVYVAEQKTPETKDPFAKFRFTPDFGEGLVGKRRPGIFILRCEEGSESAPVLVQPVAPVDGTAVHFGQPVFSALVDDAIYATGYESTVDGRLLGIKGCFNRPSGIWRLCLSPEEEVRQVGKGTSDSEKEGKKAREISAKCTKLTPSHLSCRSPRTVAYKTFGTDIQKLFWLSCRSGGAHLATSMVYAVEITDDRHLSPNSTKWEIVSIVDAPSPNMPFPGLYPDYNFAAVPFVLQPGEHAPAILIASTWGSRKTIVRVNSDAAVVDMTPPESDADAELFSWSLLGTDGWRRVLCSRSSPEVPYEVVLGLVQNSGDIVWRVVDRPSLTKEVGDALGSIKTLIMPIPGRDPVETILIQSSKSTGQSEGSKPPCITSPHGGPHGTSLTTFSPLNTALVLDGYTLSLPNYTGSPGFGEKFLQGLVGKCGDLDIEDTMASARHLIGQGIVGEGPGKQFIMGGSHGGFVTAHPAILRNPVISAGDISNTDIPDWYFSEFGYEYPMNSSRSFIEKHSKSSSSAIPPLVSVEMFAKVQAMSPIAAVDAIKTPVLLLMGAADRRVAPSQGIAFYHALKARYAASAAKDRRSKLEMLVFDGEGHPIDGVEASKACAEASAQWLAAAQVQESTARPRTGLLLGACILAIAPVLVRSQITVYGQTPLAHMSATASGDAAGAVQTEKPLAAYDETILNPPELPNPRPAVAYTLELQRDAGAVNGLSIPLKSGHAFFGFSIEMSVINQVLERAGAIAIRLGGNTQELATLVPELDNHRATAKEDGNTMRTTDTPAVLYTKDLFYMAGNISSLVNVDWFFGKTHLVRILSVPFNDTTNWRLEIIENAETILGDRVLGIQAGNEPDLYGNHGSRPQDYNAWNYYGEVADLMNAVDANDQITFKNNFITPSVSGTWTPEQIWETGFIEAFVDRMYAFVVERYPKNNCFANYGTGTYQDPQANFPDYLTHMSGVELCQGYLYSSALAQQHNKPFMMFETNTASCGGFPGISNSYGAALWALDYGMQMAHSNFSNALLHVGGQNVYYNWTVGAVYYSVLVMAEVFGKTNTSRIIDLWGNSGSVYTPSYAIYENDVLSKVALFNYMDDPTGGSDLSVSISIPNAGVPASVKVKYLESSSVSTRNITWAGQTFGDKYESDGRLKGDLNVVTIDCDQSANACVVPVKAPGFALVFLDSSADAEVIDLGQATATYSTTAVTKTKNTVTMDPSVLATSNGHNGDERSRLGSTSSGSVSKADGGRAEMVKAVVGILAGVVAGTAVLLR</sequence>
<comment type="subcellular location">
    <subcellularLocation>
        <location evidence="2">Cytoplasm</location>
    </subcellularLocation>
</comment>
<dbReference type="InterPro" id="IPR001375">
    <property type="entry name" value="Peptidase_S9_cat"/>
</dbReference>
<feature type="region of interest" description="Disordered" evidence="9">
    <location>
        <begin position="1356"/>
        <end position="1384"/>
    </location>
</feature>
<evidence type="ECO:0000256" key="3">
    <source>
        <dbReference type="ARBA" id="ARBA00010040"/>
    </source>
</evidence>
<dbReference type="GO" id="GO:0008242">
    <property type="term" value="F:omega peptidase activity"/>
    <property type="evidence" value="ECO:0007669"/>
    <property type="project" value="UniProtKB-EC"/>
</dbReference>
<evidence type="ECO:0000256" key="7">
    <source>
        <dbReference type="ARBA" id="ARBA00022801"/>
    </source>
</evidence>
<reference evidence="13 14" key="1">
    <citation type="journal article" date="2020" name="ISME J.">
        <title>Uncovering the hidden diversity of litter-decomposition mechanisms in mushroom-forming fungi.</title>
        <authorList>
            <person name="Floudas D."/>
            <person name="Bentzer J."/>
            <person name="Ahren D."/>
            <person name="Johansson T."/>
            <person name="Persson P."/>
            <person name="Tunlid A."/>
        </authorList>
    </citation>
    <scope>NUCLEOTIDE SEQUENCE [LARGE SCALE GENOMIC DNA]</scope>
    <source>
        <strain evidence="13 14">CBS 101986</strain>
    </source>
</reference>
<dbReference type="GO" id="GO:0005737">
    <property type="term" value="C:cytoplasm"/>
    <property type="evidence" value="ECO:0007669"/>
    <property type="project" value="UniProtKB-SubCell"/>
</dbReference>
<comment type="similarity">
    <text evidence="3">Belongs to the peptidase S9C family.</text>
</comment>
<dbReference type="SUPFAM" id="SSF53474">
    <property type="entry name" value="alpha/beta-Hydrolases"/>
    <property type="match status" value="1"/>
</dbReference>
<gene>
    <name evidence="13" type="ORF">D9619_009045</name>
</gene>
<feature type="compositionally biased region" description="Low complexity" evidence="9">
    <location>
        <begin position="1373"/>
        <end position="1382"/>
    </location>
</feature>
<evidence type="ECO:0000313" key="13">
    <source>
        <dbReference type="EMBL" id="KAF5329532.1"/>
    </source>
</evidence>
<dbReference type="Pfam" id="PF19283">
    <property type="entry name" value="APEH_N"/>
    <property type="match status" value="1"/>
</dbReference>
<keyword evidence="14" id="KW-1185">Reference proteome</keyword>
<protein>
    <recommendedName>
        <fullName evidence="5">acylaminoacyl-peptidase</fullName>
        <ecNumber evidence="5">3.4.19.1</ecNumber>
    </recommendedName>
    <alternativeName>
        <fullName evidence="8">Dipeptidyl-peptidase V</fullName>
    </alternativeName>
</protein>
<accession>A0A8H5FAJ1</accession>
<evidence type="ECO:0000256" key="8">
    <source>
        <dbReference type="ARBA" id="ARBA00032829"/>
    </source>
</evidence>
<evidence type="ECO:0000256" key="9">
    <source>
        <dbReference type="SAM" id="MobiDB-lite"/>
    </source>
</evidence>
<evidence type="ECO:0000256" key="2">
    <source>
        <dbReference type="ARBA" id="ARBA00004496"/>
    </source>
</evidence>
<dbReference type="Pfam" id="PF16862">
    <property type="entry name" value="Glyco_hydro_79C"/>
    <property type="match status" value="1"/>
</dbReference>
<keyword evidence="6" id="KW-0963">Cytoplasm</keyword>
<evidence type="ECO:0000256" key="6">
    <source>
        <dbReference type="ARBA" id="ARBA00022490"/>
    </source>
</evidence>
<dbReference type="InterPro" id="IPR045550">
    <property type="entry name" value="AARE_N"/>
</dbReference>
<dbReference type="InterPro" id="IPR029058">
    <property type="entry name" value="AB_hydrolase_fold"/>
</dbReference>
<evidence type="ECO:0000259" key="11">
    <source>
        <dbReference type="Pfam" id="PF16862"/>
    </source>
</evidence>
<keyword evidence="7" id="KW-0378">Hydrolase</keyword>
<evidence type="ECO:0000256" key="5">
    <source>
        <dbReference type="ARBA" id="ARBA00012917"/>
    </source>
</evidence>
<dbReference type="OrthoDB" id="43744at2759"/>
<dbReference type="EC" id="3.4.19.1" evidence="5"/>
<dbReference type="Gene3D" id="3.20.20.80">
    <property type="entry name" value="Glycosidases"/>
    <property type="match status" value="1"/>
</dbReference>
<evidence type="ECO:0000313" key="14">
    <source>
        <dbReference type="Proteomes" id="UP000567179"/>
    </source>
</evidence>
<evidence type="ECO:0000256" key="1">
    <source>
        <dbReference type="ARBA" id="ARBA00000721"/>
    </source>
</evidence>
<evidence type="ECO:0000259" key="10">
    <source>
        <dbReference type="Pfam" id="PF00326"/>
    </source>
</evidence>
<dbReference type="InterPro" id="IPR017853">
    <property type="entry name" value="GH"/>
</dbReference>
<comment type="subunit">
    <text evidence="4">Homotetramer.</text>
</comment>
<feature type="domain" description="Peptidase S9 prolyl oligopeptidase catalytic" evidence="10">
    <location>
        <begin position="535"/>
        <end position="762"/>
    </location>
</feature>
<dbReference type="Proteomes" id="UP000567179">
    <property type="component" value="Unassembled WGS sequence"/>
</dbReference>
<feature type="domain" description="Acylamino-acid-releasing enzyme N-terminal" evidence="12">
    <location>
        <begin position="37"/>
        <end position="461"/>
    </location>
</feature>
<name>A0A8H5FAJ1_9AGAR</name>
<feature type="region of interest" description="Disordered" evidence="9">
    <location>
        <begin position="507"/>
        <end position="527"/>
    </location>
</feature>
<feature type="domain" description="Beta-glucuronidase C-terminal" evidence="11">
    <location>
        <begin position="1217"/>
        <end position="1319"/>
    </location>
</feature>
<dbReference type="PANTHER" id="PTHR42776:SF4">
    <property type="entry name" value="ACYLAMINO-ACID-RELEASING ENZYME"/>
    <property type="match status" value="1"/>
</dbReference>
<evidence type="ECO:0000256" key="4">
    <source>
        <dbReference type="ARBA" id="ARBA00011881"/>
    </source>
</evidence>
<organism evidence="13 14">
    <name type="scientific">Psilocybe cf. subviscida</name>
    <dbReference type="NCBI Taxonomy" id="2480587"/>
    <lineage>
        <taxon>Eukaryota</taxon>
        <taxon>Fungi</taxon>
        <taxon>Dikarya</taxon>
        <taxon>Basidiomycota</taxon>
        <taxon>Agaricomycotina</taxon>
        <taxon>Agaricomycetes</taxon>
        <taxon>Agaricomycetidae</taxon>
        <taxon>Agaricales</taxon>
        <taxon>Agaricineae</taxon>
        <taxon>Strophariaceae</taxon>
        <taxon>Psilocybe</taxon>
    </lineage>
</organism>
<evidence type="ECO:0000259" key="12">
    <source>
        <dbReference type="Pfam" id="PF19283"/>
    </source>
</evidence>
<dbReference type="GO" id="GO:0004252">
    <property type="term" value="F:serine-type endopeptidase activity"/>
    <property type="evidence" value="ECO:0007669"/>
    <property type="project" value="TreeGrafter"/>
</dbReference>
<dbReference type="Gene3D" id="3.40.50.1820">
    <property type="entry name" value="alpha/beta hydrolase"/>
    <property type="match status" value="1"/>
</dbReference>
<proteinExistence type="inferred from homology"/>
<dbReference type="EMBL" id="JAACJJ010000002">
    <property type="protein sequence ID" value="KAF5329532.1"/>
    <property type="molecule type" value="Genomic_DNA"/>
</dbReference>
<dbReference type="Pfam" id="PF00326">
    <property type="entry name" value="Peptidase_S9"/>
    <property type="match status" value="1"/>
</dbReference>
<dbReference type="SUPFAM" id="SSF51445">
    <property type="entry name" value="(Trans)glycosidases"/>
    <property type="match status" value="1"/>
</dbReference>
<comment type="catalytic activity">
    <reaction evidence="1">
        <text>Cleavage of an N-acetyl or N-formyl amino acid from the N-terminus of a polypeptide.</text>
        <dbReference type="EC" id="3.4.19.1"/>
    </reaction>
</comment>
<dbReference type="GO" id="GO:0006508">
    <property type="term" value="P:proteolysis"/>
    <property type="evidence" value="ECO:0007669"/>
    <property type="project" value="InterPro"/>
</dbReference>